<dbReference type="Pfam" id="PF08378">
    <property type="entry name" value="NERD"/>
    <property type="match status" value="1"/>
</dbReference>
<keyword evidence="1" id="KW-0812">Transmembrane</keyword>
<keyword evidence="1" id="KW-0472">Membrane</keyword>
<evidence type="ECO:0000313" key="3">
    <source>
        <dbReference type="EMBL" id="BBU47477.1"/>
    </source>
</evidence>
<proteinExistence type="predicted"/>
<accession>A0A809S067</accession>
<evidence type="ECO:0000256" key="1">
    <source>
        <dbReference type="SAM" id="Phobius"/>
    </source>
</evidence>
<reference evidence="3 4" key="1">
    <citation type="submission" date="2020-01" db="EMBL/GenBank/DDBJ databases">
        <title>Complete genome sequence of Mycoplasma felis strain Myco-2.</title>
        <authorList>
            <person name="Kinoshita Y."/>
            <person name="Niwa H."/>
            <person name="Uchida-Fujii E."/>
            <person name="Nukada T."/>
        </authorList>
    </citation>
    <scope>NUCLEOTIDE SEQUENCE [LARGE SCALE GENOMIC DNA]</scope>
    <source>
        <strain evidence="3 4">Myco-2</strain>
    </source>
</reference>
<gene>
    <name evidence="3" type="ORF">JPM2_1700</name>
</gene>
<dbReference type="AlphaFoldDB" id="A0A809S067"/>
<dbReference type="InterPro" id="IPR011528">
    <property type="entry name" value="NERD"/>
</dbReference>
<evidence type="ECO:0000259" key="2">
    <source>
        <dbReference type="PROSITE" id="PS50965"/>
    </source>
</evidence>
<keyword evidence="1" id="KW-1133">Transmembrane helix</keyword>
<keyword evidence="4" id="KW-1185">Reference proteome</keyword>
<feature type="domain" description="NERD" evidence="2">
    <location>
        <begin position="41"/>
        <end position="160"/>
    </location>
</feature>
<feature type="transmembrane region" description="Helical" evidence="1">
    <location>
        <begin position="79"/>
        <end position="100"/>
    </location>
</feature>
<dbReference type="RefSeq" id="WP_161552989.1">
    <property type="nucleotide sequence ID" value="NZ_AP022325.1"/>
</dbReference>
<protein>
    <recommendedName>
        <fullName evidence="2">NERD domain-containing protein</fullName>
    </recommendedName>
</protein>
<evidence type="ECO:0000313" key="4">
    <source>
        <dbReference type="Proteomes" id="UP000464317"/>
    </source>
</evidence>
<dbReference type="KEGG" id="mfel:JPM2_1700"/>
<organism evidence="3 4">
    <name type="scientific">Mycoplasmopsis felis</name>
    <dbReference type="NCBI Taxonomy" id="33923"/>
    <lineage>
        <taxon>Bacteria</taxon>
        <taxon>Bacillati</taxon>
        <taxon>Mycoplasmatota</taxon>
        <taxon>Mycoplasmoidales</taxon>
        <taxon>Metamycoplasmataceae</taxon>
        <taxon>Mycoplasmopsis</taxon>
    </lineage>
</organism>
<dbReference type="Proteomes" id="UP000464317">
    <property type="component" value="Chromosome"/>
</dbReference>
<dbReference type="EMBL" id="AP022325">
    <property type="protein sequence ID" value="BBU47477.1"/>
    <property type="molecule type" value="Genomic_DNA"/>
</dbReference>
<dbReference type="PROSITE" id="PS50965">
    <property type="entry name" value="NERD"/>
    <property type="match status" value="1"/>
</dbReference>
<sequence>MEQKDHFILTIFFIVLFLCITCLSSILLLIKKHIKQKELTKNFLFKEEVISKIKTSLNQKYLIKENLYFKVKKKNIQNINLLITESFIIFVEILSLTGIITGDSVSEKFYFNDNKKPHKKKNIKNFILENQNNVNYLLNKLNKEILYFSLFVISDETEIQIQQNTLNSNIHFIKYSKIEDFFKNIDQQQIQPTELINENNLEELLNLFKYKNTNHNILLKRKQK</sequence>
<feature type="transmembrane region" description="Helical" evidence="1">
    <location>
        <begin position="6"/>
        <end position="30"/>
    </location>
</feature>
<name>A0A809S067_9BACT</name>